<reference evidence="8 9" key="1">
    <citation type="submission" date="2020-08" db="EMBL/GenBank/DDBJ databases">
        <title>Sequencing the genomes of 1000 actinobacteria strains.</title>
        <authorList>
            <person name="Klenk H.-P."/>
        </authorList>
    </citation>
    <scope>NUCLEOTIDE SEQUENCE [LARGE SCALE GENOMIC DNA]</scope>
    <source>
        <strain evidence="8 9">DSM 45518</strain>
    </source>
</reference>
<dbReference type="PANTHER" id="PTHR43806:SF65">
    <property type="entry name" value="SERINE PROTEASE APRX"/>
    <property type="match status" value="1"/>
</dbReference>
<feature type="domain" description="Peptidase S8/S53" evidence="7">
    <location>
        <begin position="68"/>
        <end position="337"/>
    </location>
</feature>
<keyword evidence="2 5" id="KW-0645">Protease</keyword>
<keyword evidence="3 5" id="KW-0378">Hydrolase</keyword>
<evidence type="ECO:0000256" key="5">
    <source>
        <dbReference type="PROSITE-ProRule" id="PRU01240"/>
    </source>
</evidence>
<dbReference type="SUPFAM" id="SSF52743">
    <property type="entry name" value="Subtilisin-like"/>
    <property type="match status" value="1"/>
</dbReference>
<dbReference type="InterPro" id="IPR036852">
    <property type="entry name" value="Peptidase_S8/S53_dom_sf"/>
</dbReference>
<proteinExistence type="inferred from homology"/>
<feature type="active site" description="Charge relay system" evidence="5">
    <location>
        <position position="114"/>
    </location>
</feature>
<dbReference type="InterPro" id="IPR000209">
    <property type="entry name" value="Peptidase_S8/S53_dom"/>
</dbReference>
<comment type="caution">
    <text evidence="8">The sequence shown here is derived from an EMBL/GenBank/DDBJ whole genome shotgun (WGS) entry which is preliminary data.</text>
</comment>
<dbReference type="PRINTS" id="PR00723">
    <property type="entry name" value="SUBTILISIN"/>
</dbReference>
<protein>
    <submittedName>
        <fullName evidence="8">Serine protease AprX</fullName>
        <ecNumber evidence="8">3.4.21.-</ecNumber>
    </submittedName>
</protein>
<dbReference type="GO" id="GO:0004252">
    <property type="term" value="F:serine-type endopeptidase activity"/>
    <property type="evidence" value="ECO:0007669"/>
    <property type="project" value="UniProtKB-UniRule"/>
</dbReference>
<dbReference type="Gene3D" id="3.40.50.200">
    <property type="entry name" value="Peptidase S8/S53 domain"/>
    <property type="match status" value="1"/>
</dbReference>
<dbReference type="Proteomes" id="UP000542742">
    <property type="component" value="Unassembled WGS sequence"/>
</dbReference>
<accession>A0A7W7CK64</accession>
<dbReference type="Pfam" id="PF00082">
    <property type="entry name" value="Peptidase_S8"/>
    <property type="match status" value="1"/>
</dbReference>
<evidence type="ECO:0000256" key="6">
    <source>
        <dbReference type="SAM" id="SignalP"/>
    </source>
</evidence>
<evidence type="ECO:0000256" key="2">
    <source>
        <dbReference type="ARBA" id="ARBA00022670"/>
    </source>
</evidence>
<dbReference type="InterPro" id="IPR050131">
    <property type="entry name" value="Peptidase_S8_subtilisin-like"/>
</dbReference>
<organism evidence="8 9">
    <name type="scientific">Paractinoplanes abujensis</name>
    <dbReference type="NCBI Taxonomy" id="882441"/>
    <lineage>
        <taxon>Bacteria</taxon>
        <taxon>Bacillati</taxon>
        <taxon>Actinomycetota</taxon>
        <taxon>Actinomycetes</taxon>
        <taxon>Micromonosporales</taxon>
        <taxon>Micromonosporaceae</taxon>
        <taxon>Paractinoplanes</taxon>
    </lineage>
</organism>
<feature type="chain" id="PRO_5031239240" evidence="6">
    <location>
        <begin position="28"/>
        <end position="499"/>
    </location>
</feature>
<dbReference type="PANTHER" id="PTHR43806">
    <property type="entry name" value="PEPTIDASE S8"/>
    <property type="match status" value="1"/>
</dbReference>
<dbReference type="GO" id="GO:0006508">
    <property type="term" value="P:proteolysis"/>
    <property type="evidence" value="ECO:0007669"/>
    <property type="project" value="UniProtKB-KW"/>
</dbReference>
<comment type="similarity">
    <text evidence="1 5">Belongs to the peptidase S8 family.</text>
</comment>
<dbReference type="InterPro" id="IPR015500">
    <property type="entry name" value="Peptidase_S8_subtilisin-rel"/>
</dbReference>
<evidence type="ECO:0000259" key="7">
    <source>
        <dbReference type="Pfam" id="PF00082"/>
    </source>
</evidence>
<dbReference type="RefSeq" id="WP_184949047.1">
    <property type="nucleotide sequence ID" value="NZ_BOMC01000040.1"/>
</dbReference>
<evidence type="ECO:0000256" key="4">
    <source>
        <dbReference type="ARBA" id="ARBA00022825"/>
    </source>
</evidence>
<name>A0A7W7CK64_9ACTN</name>
<keyword evidence="9" id="KW-1185">Reference proteome</keyword>
<evidence type="ECO:0000313" key="9">
    <source>
        <dbReference type="Proteomes" id="UP000542742"/>
    </source>
</evidence>
<dbReference type="PROSITE" id="PS51892">
    <property type="entry name" value="SUBTILASE"/>
    <property type="match status" value="1"/>
</dbReference>
<dbReference type="EC" id="3.4.21.-" evidence="8"/>
<evidence type="ECO:0000256" key="3">
    <source>
        <dbReference type="ARBA" id="ARBA00022801"/>
    </source>
</evidence>
<feature type="active site" description="Charge relay system" evidence="5">
    <location>
        <position position="77"/>
    </location>
</feature>
<feature type="active site" description="Charge relay system" evidence="5">
    <location>
        <position position="304"/>
    </location>
</feature>
<sequence>MRKSSAWTMALALGVGSLGGGAVPAAAAGPSSRWASWLGSAATVQATTLKQVRAMIGADTGAAATLTGKGVGVALIDTGVAPVSGLPAAQIVNGPDLSMESQASDLRYLDTFGHGTHMAGIIVGNDTATGTKGLAPGAKLTSIKVGTANGAVDVTQVIAAVDWVVKHRNDDPANPIKVINLSYGSGGTPNTWNDPLGFAVEKAWQAGIVVVAAAGNDGNGAGSLANPASDDYVLTVGAADTKGTVSAADDQLTTFTNLGVGGKQINVLAPGVSILSLRDPGSYIDTYNPGARSGETLFRGSGTSQAAAVTSAAVALLLQAKPSATPDQIKNWLVKGSVRVPNGLAATLGLQEISVNGALARTTVVTPAQAWTRSNGAGTLDNSRGDSRLMMDNAPLSGQRSVWGNLPGTTWAARSASGTSWAGGVWMGNRLAGDGWTGTSWASRTWAAAAWSDSAPWSANSAWNDSSWTGRRWTGRSWTAGTWSGRSWSSDDWSSASWS</sequence>
<keyword evidence="4 5" id="KW-0720">Serine protease</keyword>
<keyword evidence="6" id="KW-0732">Signal</keyword>
<feature type="signal peptide" evidence="6">
    <location>
        <begin position="1"/>
        <end position="27"/>
    </location>
</feature>
<evidence type="ECO:0000313" key="8">
    <source>
        <dbReference type="EMBL" id="MBB4690028.1"/>
    </source>
</evidence>
<dbReference type="AlphaFoldDB" id="A0A7W7CK64"/>
<gene>
    <name evidence="8" type="ORF">BKA14_000176</name>
</gene>
<evidence type="ECO:0000256" key="1">
    <source>
        <dbReference type="ARBA" id="ARBA00011073"/>
    </source>
</evidence>
<dbReference type="EMBL" id="JACHMF010000001">
    <property type="protein sequence ID" value="MBB4690028.1"/>
    <property type="molecule type" value="Genomic_DNA"/>
</dbReference>